<evidence type="ECO:0000259" key="6">
    <source>
        <dbReference type="PROSITE" id="PS50850"/>
    </source>
</evidence>
<feature type="transmembrane region" description="Helical" evidence="5">
    <location>
        <begin position="111"/>
        <end position="133"/>
    </location>
</feature>
<reference evidence="8" key="1">
    <citation type="journal article" date="2019" name="Int. J. Syst. Evol. Microbiol.">
        <title>The Global Catalogue of Microorganisms (GCM) 10K type strain sequencing project: providing services to taxonomists for standard genome sequencing and annotation.</title>
        <authorList>
            <consortium name="The Broad Institute Genomics Platform"/>
            <consortium name="The Broad Institute Genome Sequencing Center for Infectious Disease"/>
            <person name="Wu L."/>
            <person name="Ma J."/>
        </authorList>
    </citation>
    <scope>NUCLEOTIDE SEQUENCE [LARGE SCALE GENOMIC DNA]</scope>
    <source>
        <strain evidence="8">JCM 16227</strain>
    </source>
</reference>
<dbReference type="Pfam" id="PF07690">
    <property type="entry name" value="MFS_1"/>
    <property type="match status" value="1"/>
</dbReference>
<protein>
    <submittedName>
        <fullName evidence="7">MFS transporter</fullName>
    </submittedName>
</protein>
<feature type="transmembrane region" description="Helical" evidence="5">
    <location>
        <begin position="60"/>
        <end position="79"/>
    </location>
</feature>
<dbReference type="PROSITE" id="PS50850">
    <property type="entry name" value="MFS"/>
    <property type="match status" value="1"/>
</dbReference>
<evidence type="ECO:0000256" key="4">
    <source>
        <dbReference type="ARBA" id="ARBA00023136"/>
    </source>
</evidence>
<comment type="subcellular location">
    <subcellularLocation>
        <location evidence="1">Cell membrane</location>
        <topology evidence="1">Multi-pass membrane protein</topology>
    </subcellularLocation>
</comment>
<organism evidence="7 8">
    <name type="scientific">Gordonia cholesterolivorans</name>
    <dbReference type="NCBI Taxonomy" id="559625"/>
    <lineage>
        <taxon>Bacteria</taxon>
        <taxon>Bacillati</taxon>
        <taxon>Actinomycetota</taxon>
        <taxon>Actinomycetes</taxon>
        <taxon>Mycobacteriales</taxon>
        <taxon>Gordoniaceae</taxon>
        <taxon>Gordonia</taxon>
    </lineage>
</organism>
<evidence type="ECO:0000256" key="1">
    <source>
        <dbReference type="ARBA" id="ARBA00004651"/>
    </source>
</evidence>
<feature type="transmembrane region" description="Helical" evidence="5">
    <location>
        <begin position="145"/>
        <end position="168"/>
    </location>
</feature>
<feature type="transmembrane region" description="Helical" evidence="5">
    <location>
        <begin position="323"/>
        <end position="343"/>
    </location>
</feature>
<feature type="transmembrane region" description="Helical" evidence="5">
    <location>
        <begin position="355"/>
        <end position="375"/>
    </location>
</feature>
<dbReference type="RefSeq" id="WP_278126202.1">
    <property type="nucleotide sequence ID" value="NZ_BAAARB010000001.1"/>
</dbReference>
<dbReference type="PANTHER" id="PTHR23523:SF2">
    <property type="entry name" value="2-NITROIMIDAZOLE TRANSPORTER"/>
    <property type="match status" value="1"/>
</dbReference>
<feature type="transmembrane region" description="Helical" evidence="5">
    <location>
        <begin position="86"/>
        <end position="105"/>
    </location>
</feature>
<feature type="transmembrane region" description="Helical" evidence="5">
    <location>
        <begin position="387"/>
        <end position="407"/>
    </location>
</feature>
<dbReference type="EMBL" id="BAAARB010000001">
    <property type="protein sequence ID" value="GAA2366491.1"/>
    <property type="molecule type" value="Genomic_DNA"/>
</dbReference>
<dbReference type="PANTHER" id="PTHR23523">
    <property type="match status" value="1"/>
</dbReference>
<dbReference type="InterPro" id="IPR052524">
    <property type="entry name" value="MFS_Cyanate_Porter"/>
</dbReference>
<dbReference type="InterPro" id="IPR011701">
    <property type="entry name" value="MFS"/>
</dbReference>
<feature type="transmembrane region" description="Helical" evidence="5">
    <location>
        <begin position="297"/>
        <end position="317"/>
    </location>
</feature>
<gene>
    <name evidence="7" type="ORF">GCM10009855_02220</name>
</gene>
<feature type="transmembrane region" description="Helical" evidence="5">
    <location>
        <begin position="233"/>
        <end position="254"/>
    </location>
</feature>
<feature type="transmembrane region" description="Helical" evidence="5">
    <location>
        <begin position="23"/>
        <end position="48"/>
    </location>
</feature>
<keyword evidence="4 5" id="KW-0472">Membrane</keyword>
<keyword evidence="3 5" id="KW-1133">Transmembrane helix</keyword>
<evidence type="ECO:0000256" key="5">
    <source>
        <dbReference type="SAM" id="Phobius"/>
    </source>
</evidence>
<evidence type="ECO:0000313" key="8">
    <source>
        <dbReference type="Proteomes" id="UP001501170"/>
    </source>
</evidence>
<sequence>MVTDSATTAAPFRTPIGAWRGRVMVLVAIVLFSLSLRTAVTSITPLLARISDDLGFGHTVSGLLGMLPTLMFGLAGVFAPALGRRFGIEQTTLAAVILTGVGIASRPFVGGVAALLILSGVALFGMGVGNILIPPLVKRYFSDKIALVSTVYITFVQIGTALPAAMAVPVADAAGWRTSLAMWALVPLAALLPWMWVVRERRATVRAEADLPDEARPAVDEAARLPVWRSSMAWGLTLMFGMTSLMTYSMFTWLPEVLSDAGGSESLGGAMVALFSGIGFAGTLVAPVLCARFANPFPFALGFAACWLAGFAGLLWAPLAAPWLWAVLIGIGPTTFPMALTLINLRSRTSTGSSSLSGFGQGVGYLLACAGPMLFGVLHDATHSWTVPFGFLTATVVVMLCGAWVICRPRYLEDQLG</sequence>
<feature type="transmembrane region" description="Helical" evidence="5">
    <location>
        <begin position="266"/>
        <end position="290"/>
    </location>
</feature>
<dbReference type="Proteomes" id="UP001501170">
    <property type="component" value="Unassembled WGS sequence"/>
</dbReference>
<keyword evidence="8" id="KW-1185">Reference proteome</keyword>
<dbReference type="Gene3D" id="1.20.1250.20">
    <property type="entry name" value="MFS general substrate transporter like domains"/>
    <property type="match status" value="1"/>
</dbReference>
<evidence type="ECO:0000256" key="2">
    <source>
        <dbReference type="ARBA" id="ARBA00022692"/>
    </source>
</evidence>
<dbReference type="SUPFAM" id="SSF103473">
    <property type="entry name" value="MFS general substrate transporter"/>
    <property type="match status" value="1"/>
</dbReference>
<feature type="domain" description="Major facilitator superfamily (MFS) profile" evidence="6">
    <location>
        <begin position="23"/>
        <end position="411"/>
    </location>
</feature>
<evidence type="ECO:0000313" key="7">
    <source>
        <dbReference type="EMBL" id="GAA2366491.1"/>
    </source>
</evidence>
<comment type="caution">
    <text evidence="7">The sequence shown here is derived from an EMBL/GenBank/DDBJ whole genome shotgun (WGS) entry which is preliminary data.</text>
</comment>
<keyword evidence="2 5" id="KW-0812">Transmembrane</keyword>
<dbReference type="CDD" id="cd17339">
    <property type="entry name" value="MFS_NIMT_CynX_like"/>
    <property type="match status" value="1"/>
</dbReference>
<dbReference type="InterPro" id="IPR036259">
    <property type="entry name" value="MFS_trans_sf"/>
</dbReference>
<name>A0ABP5U0H0_9ACTN</name>
<accession>A0ABP5U0H0</accession>
<proteinExistence type="predicted"/>
<dbReference type="InterPro" id="IPR020846">
    <property type="entry name" value="MFS_dom"/>
</dbReference>
<feature type="transmembrane region" description="Helical" evidence="5">
    <location>
        <begin position="180"/>
        <end position="198"/>
    </location>
</feature>
<evidence type="ECO:0000256" key="3">
    <source>
        <dbReference type="ARBA" id="ARBA00022989"/>
    </source>
</evidence>